<dbReference type="InterPro" id="IPR036770">
    <property type="entry name" value="Ankyrin_rpt-contain_sf"/>
</dbReference>
<feature type="repeat" description="ANK" evidence="3">
    <location>
        <begin position="52"/>
        <end position="84"/>
    </location>
</feature>
<dbReference type="Gene3D" id="1.25.40.20">
    <property type="entry name" value="Ankyrin repeat-containing domain"/>
    <property type="match status" value="1"/>
</dbReference>
<accession>A0AAV5X3M7</accession>
<dbReference type="SUPFAM" id="SSF48403">
    <property type="entry name" value="Ankyrin repeat"/>
    <property type="match status" value="1"/>
</dbReference>
<proteinExistence type="predicted"/>
<comment type="caution">
    <text evidence="4">The sequence shown here is derived from an EMBL/GenBank/DDBJ whole genome shotgun (WGS) entry which is preliminary data.</text>
</comment>
<dbReference type="PANTHER" id="PTHR24198:SF165">
    <property type="entry name" value="ANKYRIN REPEAT-CONTAINING PROTEIN-RELATED"/>
    <property type="match status" value="1"/>
</dbReference>
<keyword evidence="5" id="KW-1185">Reference proteome</keyword>
<protein>
    <recommendedName>
        <fullName evidence="6">Ankyrin repeat-containing protein</fullName>
    </recommendedName>
</protein>
<dbReference type="PANTHER" id="PTHR24198">
    <property type="entry name" value="ANKYRIN REPEAT AND PROTEIN KINASE DOMAIN-CONTAINING PROTEIN"/>
    <property type="match status" value="1"/>
</dbReference>
<evidence type="ECO:0000313" key="5">
    <source>
        <dbReference type="Proteomes" id="UP001432322"/>
    </source>
</evidence>
<evidence type="ECO:0000256" key="2">
    <source>
        <dbReference type="ARBA" id="ARBA00023043"/>
    </source>
</evidence>
<organism evidence="4 5">
    <name type="scientific">Pristionchus fissidentatus</name>
    <dbReference type="NCBI Taxonomy" id="1538716"/>
    <lineage>
        <taxon>Eukaryota</taxon>
        <taxon>Metazoa</taxon>
        <taxon>Ecdysozoa</taxon>
        <taxon>Nematoda</taxon>
        <taxon>Chromadorea</taxon>
        <taxon>Rhabditida</taxon>
        <taxon>Rhabditina</taxon>
        <taxon>Diplogasteromorpha</taxon>
        <taxon>Diplogasteroidea</taxon>
        <taxon>Neodiplogasteridae</taxon>
        <taxon>Pristionchus</taxon>
    </lineage>
</organism>
<reference evidence="4" key="1">
    <citation type="submission" date="2023-10" db="EMBL/GenBank/DDBJ databases">
        <title>Genome assembly of Pristionchus species.</title>
        <authorList>
            <person name="Yoshida K."/>
            <person name="Sommer R.J."/>
        </authorList>
    </citation>
    <scope>NUCLEOTIDE SEQUENCE</scope>
    <source>
        <strain evidence="4">RS5133</strain>
    </source>
</reference>
<gene>
    <name evidence="4" type="ORF">PFISCL1PPCAC_28269</name>
</gene>
<dbReference type="AlphaFoldDB" id="A0AAV5X3M7"/>
<name>A0AAV5X3M7_9BILA</name>
<dbReference type="PROSITE" id="PS50297">
    <property type="entry name" value="ANK_REP_REGION"/>
    <property type="match status" value="2"/>
</dbReference>
<evidence type="ECO:0000256" key="3">
    <source>
        <dbReference type="PROSITE-ProRule" id="PRU00023"/>
    </source>
</evidence>
<feature type="repeat" description="ANK" evidence="3">
    <location>
        <begin position="156"/>
        <end position="192"/>
    </location>
</feature>
<dbReference type="EMBL" id="BTSY01000007">
    <property type="protein sequence ID" value="GMT36972.1"/>
    <property type="molecule type" value="Genomic_DNA"/>
</dbReference>
<dbReference type="Proteomes" id="UP001432322">
    <property type="component" value="Unassembled WGS sequence"/>
</dbReference>
<sequence length="312" mass="34862">MIIVGRRFAHKEVDETANSLHDLYVAIQNGRVDLVRQVLANREKNAIRSDASQAAALHQAVRNCDTDMVEFFVTRGTDLNRTSTDDGKMETPLGSAVKMHCPVVMYCFQKGGASPNMTDYESKTPLYQAASKKSSSFEQARMLIEKGANLHAADRQGFTPLHIACRTHRSADKHRLISLLLNHGANPNRSSVGGVLCIDIAVQKRDHKTIQMLLEAGSVEGPDACKLMAEIEEEIDPERKEVLQQDPCYQVLMKYRARKVQSLGTTSLRRVRNLLISRERRAGRSIIIAARELPLPLSLIKQCEDFVGPDRD</sequence>
<feature type="non-terminal residue" evidence="4">
    <location>
        <position position="312"/>
    </location>
</feature>
<dbReference type="InterPro" id="IPR002110">
    <property type="entry name" value="Ankyrin_rpt"/>
</dbReference>
<dbReference type="Pfam" id="PF12796">
    <property type="entry name" value="Ank_2"/>
    <property type="match status" value="2"/>
</dbReference>
<keyword evidence="1" id="KW-0677">Repeat</keyword>
<keyword evidence="2 3" id="KW-0040">ANK repeat</keyword>
<dbReference type="PROSITE" id="PS50088">
    <property type="entry name" value="ANK_REPEAT"/>
    <property type="match status" value="3"/>
</dbReference>
<evidence type="ECO:0008006" key="6">
    <source>
        <dbReference type="Google" id="ProtNLM"/>
    </source>
</evidence>
<dbReference type="SMART" id="SM00248">
    <property type="entry name" value="ANK"/>
    <property type="match status" value="6"/>
</dbReference>
<evidence type="ECO:0000313" key="4">
    <source>
        <dbReference type="EMBL" id="GMT36972.1"/>
    </source>
</evidence>
<feature type="repeat" description="ANK" evidence="3">
    <location>
        <begin position="121"/>
        <end position="155"/>
    </location>
</feature>
<evidence type="ECO:0000256" key="1">
    <source>
        <dbReference type="ARBA" id="ARBA00022737"/>
    </source>
</evidence>